<feature type="region of interest" description="Disordered" evidence="1">
    <location>
        <begin position="1"/>
        <end position="27"/>
    </location>
</feature>
<evidence type="ECO:0000256" key="1">
    <source>
        <dbReference type="SAM" id="MobiDB-lite"/>
    </source>
</evidence>
<keyword evidence="3" id="KW-1185">Reference proteome</keyword>
<proteinExistence type="predicted"/>
<dbReference type="Gramene" id="AET6Gv20668100.3">
    <property type="protein sequence ID" value="AET6Gv20668100.3"/>
    <property type="gene ID" value="AET6Gv20668100"/>
</dbReference>
<reference evidence="2" key="4">
    <citation type="submission" date="2019-03" db="UniProtKB">
        <authorList>
            <consortium name="EnsemblPlants"/>
        </authorList>
    </citation>
    <scope>IDENTIFICATION</scope>
</reference>
<evidence type="ECO:0000313" key="3">
    <source>
        <dbReference type="Proteomes" id="UP000015105"/>
    </source>
</evidence>
<reference evidence="3" key="2">
    <citation type="journal article" date="2017" name="Nat. Plants">
        <title>The Aegilops tauschii genome reveals multiple impacts of transposons.</title>
        <authorList>
            <person name="Zhao G."/>
            <person name="Zou C."/>
            <person name="Li K."/>
            <person name="Wang K."/>
            <person name="Li T."/>
            <person name="Gao L."/>
            <person name="Zhang X."/>
            <person name="Wang H."/>
            <person name="Yang Z."/>
            <person name="Liu X."/>
            <person name="Jiang W."/>
            <person name="Mao L."/>
            <person name="Kong X."/>
            <person name="Jiao Y."/>
            <person name="Jia J."/>
        </authorList>
    </citation>
    <scope>NUCLEOTIDE SEQUENCE [LARGE SCALE GENOMIC DNA]</scope>
    <source>
        <strain evidence="3">cv. AL8/78</strain>
    </source>
</reference>
<feature type="compositionally biased region" description="Basic and acidic residues" evidence="1">
    <location>
        <begin position="1"/>
        <end position="14"/>
    </location>
</feature>
<organism evidence="2 3">
    <name type="scientific">Aegilops tauschii subsp. strangulata</name>
    <name type="common">Goatgrass</name>
    <dbReference type="NCBI Taxonomy" id="200361"/>
    <lineage>
        <taxon>Eukaryota</taxon>
        <taxon>Viridiplantae</taxon>
        <taxon>Streptophyta</taxon>
        <taxon>Embryophyta</taxon>
        <taxon>Tracheophyta</taxon>
        <taxon>Spermatophyta</taxon>
        <taxon>Magnoliopsida</taxon>
        <taxon>Liliopsida</taxon>
        <taxon>Poales</taxon>
        <taxon>Poaceae</taxon>
        <taxon>BOP clade</taxon>
        <taxon>Pooideae</taxon>
        <taxon>Triticodae</taxon>
        <taxon>Triticeae</taxon>
        <taxon>Triticinae</taxon>
        <taxon>Aegilops</taxon>
    </lineage>
</organism>
<name>A0A453PAI6_AEGTS</name>
<dbReference type="AlphaFoldDB" id="A0A453PAI6"/>
<evidence type="ECO:0000313" key="2">
    <source>
        <dbReference type="EnsemblPlants" id="AET6Gv20668100.3"/>
    </source>
</evidence>
<dbReference type="EnsemblPlants" id="AET6Gv20668100.3">
    <property type="protein sequence ID" value="AET6Gv20668100.3"/>
    <property type="gene ID" value="AET6Gv20668100"/>
</dbReference>
<dbReference type="Proteomes" id="UP000015105">
    <property type="component" value="Chromosome 6D"/>
</dbReference>
<reference evidence="3" key="1">
    <citation type="journal article" date="2014" name="Science">
        <title>Ancient hybridizations among the ancestral genomes of bread wheat.</title>
        <authorList>
            <consortium name="International Wheat Genome Sequencing Consortium,"/>
            <person name="Marcussen T."/>
            <person name="Sandve S.R."/>
            <person name="Heier L."/>
            <person name="Spannagl M."/>
            <person name="Pfeifer M."/>
            <person name="Jakobsen K.S."/>
            <person name="Wulff B.B."/>
            <person name="Steuernagel B."/>
            <person name="Mayer K.F."/>
            <person name="Olsen O.A."/>
        </authorList>
    </citation>
    <scope>NUCLEOTIDE SEQUENCE [LARGE SCALE GENOMIC DNA]</scope>
    <source>
        <strain evidence="3">cv. AL8/78</strain>
    </source>
</reference>
<reference evidence="2" key="5">
    <citation type="journal article" date="2021" name="G3 (Bethesda)">
        <title>Aegilops tauschii genome assembly Aet v5.0 features greater sequence contiguity and improved annotation.</title>
        <authorList>
            <person name="Wang L."/>
            <person name="Zhu T."/>
            <person name="Rodriguez J.C."/>
            <person name="Deal K.R."/>
            <person name="Dubcovsky J."/>
            <person name="McGuire P.E."/>
            <person name="Lux T."/>
            <person name="Spannagl M."/>
            <person name="Mayer K.F.X."/>
            <person name="Baldrich P."/>
            <person name="Meyers B.C."/>
            <person name="Huo N."/>
            <person name="Gu Y.Q."/>
            <person name="Zhou H."/>
            <person name="Devos K.M."/>
            <person name="Bennetzen J.L."/>
            <person name="Unver T."/>
            <person name="Budak H."/>
            <person name="Gulick P.J."/>
            <person name="Galiba G."/>
            <person name="Kalapos B."/>
            <person name="Nelson D.R."/>
            <person name="Li P."/>
            <person name="You F.M."/>
            <person name="Luo M.C."/>
            <person name="Dvorak J."/>
        </authorList>
    </citation>
    <scope>NUCLEOTIDE SEQUENCE [LARGE SCALE GENOMIC DNA]</scope>
    <source>
        <strain evidence="2">cv. AL8/78</strain>
    </source>
</reference>
<accession>A0A453PAI6</accession>
<sequence>GEGKGRAEAHREQDQSAGHLLQAPQRPAQEGLRALRALRRRGGAHHLLQPRQALRVRQRRVHTYIKSTRSPPFTTKTLERYQHCCYNAQDSNGALSETQYSGYLTNLAVYFCSEELVPGNVKAKGKIRSFAANSETLAWGGPWTAQRERTAAAGETARMFSVTGQTAKDC</sequence>
<reference evidence="2" key="3">
    <citation type="journal article" date="2017" name="Nature">
        <title>Genome sequence of the progenitor of the wheat D genome Aegilops tauschii.</title>
        <authorList>
            <person name="Luo M.C."/>
            <person name="Gu Y.Q."/>
            <person name="Puiu D."/>
            <person name="Wang H."/>
            <person name="Twardziok S.O."/>
            <person name="Deal K.R."/>
            <person name="Huo N."/>
            <person name="Zhu T."/>
            <person name="Wang L."/>
            <person name="Wang Y."/>
            <person name="McGuire P.E."/>
            <person name="Liu S."/>
            <person name="Long H."/>
            <person name="Ramasamy R.K."/>
            <person name="Rodriguez J.C."/>
            <person name="Van S.L."/>
            <person name="Yuan L."/>
            <person name="Wang Z."/>
            <person name="Xia Z."/>
            <person name="Xiao L."/>
            <person name="Anderson O.D."/>
            <person name="Ouyang S."/>
            <person name="Liang Y."/>
            <person name="Zimin A.V."/>
            <person name="Pertea G."/>
            <person name="Qi P."/>
            <person name="Bennetzen J.L."/>
            <person name="Dai X."/>
            <person name="Dawson M.W."/>
            <person name="Muller H.G."/>
            <person name="Kugler K."/>
            <person name="Rivarola-Duarte L."/>
            <person name="Spannagl M."/>
            <person name="Mayer K.F.X."/>
            <person name="Lu F.H."/>
            <person name="Bevan M.W."/>
            <person name="Leroy P."/>
            <person name="Li P."/>
            <person name="You F.M."/>
            <person name="Sun Q."/>
            <person name="Liu Z."/>
            <person name="Lyons E."/>
            <person name="Wicker T."/>
            <person name="Salzberg S.L."/>
            <person name="Devos K.M."/>
            <person name="Dvorak J."/>
        </authorList>
    </citation>
    <scope>NUCLEOTIDE SEQUENCE [LARGE SCALE GENOMIC DNA]</scope>
    <source>
        <strain evidence="2">cv. AL8/78</strain>
    </source>
</reference>
<protein>
    <submittedName>
        <fullName evidence="2">Uncharacterized protein</fullName>
    </submittedName>
</protein>